<proteinExistence type="predicted"/>
<organism evidence="1 2">
    <name type="scientific">Biomphalaria pfeifferi</name>
    <name type="common">Bloodfluke planorb</name>
    <name type="synonym">Freshwater snail</name>
    <dbReference type="NCBI Taxonomy" id="112525"/>
    <lineage>
        <taxon>Eukaryota</taxon>
        <taxon>Metazoa</taxon>
        <taxon>Spiralia</taxon>
        <taxon>Lophotrochozoa</taxon>
        <taxon>Mollusca</taxon>
        <taxon>Gastropoda</taxon>
        <taxon>Heterobranchia</taxon>
        <taxon>Euthyneura</taxon>
        <taxon>Panpulmonata</taxon>
        <taxon>Hygrophila</taxon>
        <taxon>Lymnaeoidea</taxon>
        <taxon>Planorbidae</taxon>
        <taxon>Biomphalaria</taxon>
    </lineage>
</organism>
<reference evidence="1" key="1">
    <citation type="journal article" date="2023" name="PLoS Negl. Trop. Dis.">
        <title>A genome sequence for Biomphalaria pfeifferi, the major vector snail for the human-infecting parasite Schistosoma mansoni.</title>
        <authorList>
            <person name="Bu L."/>
            <person name="Lu L."/>
            <person name="Laidemitt M.R."/>
            <person name="Zhang S.M."/>
            <person name="Mutuku M."/>
            <person name="Mkoji G."/>
            <person name="Steinauer M."/>
            <person name="Loker E.S."/>
        </authorList>
    </citation>
    <scope>NUCLEOTIDE SEQUENCE</scope>
    <source>
        <strain evidence="1">KasaAsao</strain>
    </source>
</reference>
<sequence>MPAGQNSDDQLLRKCFPMLSVQRNKLVRYFLNRLEQTSPLYSHLTTFPSILANDLVAYILLMSSSRPPHVLLTSASCPLHFRLMASSCPPHVLLMFSLLDSLFKNFSSELNLVT</sequence>
<dbReference type="AlphaFoldDB" id="A0AAD8BW73"/>
<comment type="caution">
    <text evidence="1">The sequence shown here is derived from an EMBL/GenBank/DDBJ whole genome shotgun (WGS) entry which is preliminary data.</text>
</comment>
<evidence type="ECO:0000313" key="2">
    <source>
        <dbReference type="Proteomes" id="UP001233172"/>
    </source>
</evidence>
<dbReference type="Proteomes" id="UP001233172">
    <property type="component" value="Unassembled WGS sequence"/>
</dbReference>
<keyword evidence="2" id="KW-1185">Reference proteome</keyword>
<dbReference type="EMBL" id="JASAOG010000028">
    <property type="protein sequence ID" value="KAK0061801.1"/>
    <property type="molecule type" value="Genomic_DNA"/>
</dbReference>
<protein>
    <submittedName>
        <fullName evidence="1">Uncharacterized protein</fullName>
    </submittedName>
</protein>
<reference evidence="1" key="2">
    <citation type="submission" date="2023-04" db="EMBL/GenBank/DDBJ databases">
        <authorList>
            <person name="Bu L."/>
            <person name="Lu L."/>
            <person name="Laidemitt M.R."/>
            <person name="Zhang S.M."/>
            <person name="Mutuku M."/>
            <person name="Mkoji G."/>
            <person name="Steinauer M."/>
            <person name="Loker E.S."/>
        </authorList>
    </citation>
    <scope>NUCLEOTIDE SEQUENCE</scope>
    <source>
        <strain evidence="1">KasaAsao</strain>
        <tissue evidence="1">Whole Snail</tissue>
    </source>
</reference>
<accession>A0AAD8BW73</accession>
<gene>
    <name evidence="1" type="ORF">Bpfe_008716</name>
</gene>
<name>A0AAD8BW73_BIOPF</name>
<evidence type="ECO:0000313" key="1">
    <source>
        <dbReference type="EMBL" id="KAK0061801.1"/>
    </source>
</evidence>